<accession>A0AAU8A0T9</accession>
<feature type="transmembrane region" description="Helical" evidence="1">
    <location>
        <begin position="6"/>
        <end position="26"/>
    </location>
</feature>
<name>A0AAU8A0T9_9BURK</name>
<feature type="transmembrane region" description="Helical" evidence="1">
    <location>
        <begin position="154"/>
        <end position="171"/>
    </location>
</feature>
<protein>
    <submittedName>
        <fullName evidence="2">Uncharacterized protein</fullName>
    </submittedName>
</protein>
<keyword evidence="1" id="KW-0472">Membrane</keyword>
<feature type="transmembrane region" description="Helical" evidence="1">
    <location>
        <begin position="38"/>
        <end position="56"/>
    </location>
</feature>
<dbReference type="EMBL" id="CP099959">
    <property type="protein sequence ID" value="XCC57195.1"/>
    <property type="molecule type" value="Genomic_DNA"/>
</dbReference>
<gene>
    <name evidence="2" type="ORF">NKE59_06785</name>
</gene>
<proteinExistence type="predicted"/>
<feature type="transmembrane region" description="Helical" evidence="1">
    <location>
        <begin position="101"/>
        <end position="121"/>
    </location>
</feature>
<reference evidence="2" key="1">
    <citation type="submission" date="2022-06" db="EMBL/GenBank/DDBJ databases">
        <title>New Polynucleobacter species.</title>
        <authorList>
            <person name="Hahn M.W."/>
        </authorList>
    </citation>
    <scope>NUCLEOTIDE SEQUENCE</scope>
    <source>
        <strain evidence="2">UK-FUSCHL-C3</strain>
    </source>
</reference>
<evidence type="ECO:0000256" key="1">
    <source>
        <dbReference type="SAM" id="Phobius"/>
    </source>
</evidence>
<organism evidence="2">
    <name type="scientific">Polynucleobacter sp. UK-FUSCHL-C3</name>
    <dbReference type="NCBI Taxonomy" id="2955208"/>
    <lineage>
        <taxon>Bacteria</taxon>
        <taxon>Pseudomonadati</taxon>
        <taxon>Pseudomonadota</taxon>
        <taxon>Betaproteobacteria</taxon>
        <taxon>Burkholderiales</taxon>
        <taxon>Burkholderiaceae</taxon>
        <taxon>Polynucleobacter</taxon>
    </lineage>
</organism>
<dbReference type="RefSeq" id="WP_353438225.1">
    <property type="nucleotide sequence ID" value="NZ_CP099959.1"/>
</dbReference>
<feature type="transmembrane region" description="Helical" evidence="1">
    <location>
        <begin position="177"/>
        <end position="196"/>
    </location>
</feature>
<evidence type="ECO:0000313" key="2">
    <source>
        <dbReference type="EMBL" id="XCC57195.1"/>
    </source>
</evidence>
<feature type="transmembrane region" description="Helical" evidence="1">
    <location>
        <begin position="127"/>
        <end position="147"/>
    </location>
</feature>
<feature type="transmembrane region" description="Helical" evidence="1">
    <location>
        <begin position="68"/>
        <end position="89"/>
    </location>
</feature>
<keyword evidence="1" id="KW-1133">Transmembrane helix</keyword>
<dbReference type="AlphaFoldDB" id="A0AAU8A0T9"/>
<keyword evidence="1" id="KW-0812">Transmembrane</keyword>
<sequence length="225" mass="25316">MNLAMLTSQIPLIELGVITSFVLMHFARTFLGLSQSSIAGTFFIVVCTILLLLPFNSLGAPWSLPLVAYVRGVTGELSVITMMLILFTWSSWPSCRLSNTTPIVIALLSILFYPFALGFTMFDPYGWGYGSAIFVSIVMVVALVLFFAKQSWEALIISLAVIAWSIHWHESNNLWDYLLDPFLAIWAITLSIRWIVWGRPEPHTYSAWDIDSSVLARRKQGKIFS</sequence>